<dbReference type="Pfam" id="PF13445">
    <property type="entry name" value="zf-RING_UBOX"/>
    <property type="match status" value="1"/>
</dbReference>
<evidence type="ECO:0000256" key="2">
    <source>
        <dbReference type="ARBA" id="ARBA00022771"/>
    </source>
</evidence>
<keyword evidence="5" id="KW-1133">Transmembrane helix</keyword>
<keyword evidence="2 4" id="KW-0863">Zinc-finger</keyword>
<reference evidence="8" key="1">
    <citation type="submission" date="2017-10" db="EMBL/GenBank/DDBJ databases">
        <title>Rapid genome shrinkage in a self-fertile nematode reveals novel sperm competition proteins.</title>
        <authorList>
            <person name="Yin D."/>
            <person name="Schwarz E.M."/>
            <person name="Thomas C.G."/>
            <person name="Felde R.L."/>
            <person name="Korf I.F."/>
            <person name="Cutter A.D."/>
            <person name="Schartner C.M."/>
            <person name="Ralston E.J."/>
            <person name="Meyer B.J."/>
            <person name="Haag E.S."/>
        </authorList>
    </citation>
    <scope>NUCLEOTIDE SEQUENCE [LARGE SCALE GENOMIC DNA]</scope>
    <source>
        <strain evidence="8">JU1422</strain>
    </source>
</reference>
<keyword evidence="1" id="KW-0479">Metal-binding</keyword>
<dbReference type="PANTHER" id="PTHR47156">
    <property type="entry name" value="PROTEIN CBG20824"/>
    <property type="match status" value="1"/>
</dbReference>
<dbReference type="SMART" id="SM00184">
    <property type="entry name" value="RING"/>
    <property type="match status" value="1"/>
</dbReference>
<evidence type="ECO:0000313" key="7">
    <source>
        <dbReference type="EMBL" id="PIC33338.1"/>
    </source>
</evidence>
<comment type="caution">
    <text evidence="7">The sequence shown here is derived from an EMBL/GenBank/DDBJ whole genome shotgun (WGS) entry which is preliminary data.</text>
</comment>
<accession>A0A2G5U1F5</accession>
<dbReference type="GO" id="GO:0008270">
    <property type="term" value="F:zinc ion binding"/>
    <property type="evidence" value="ECO:0007669"/>
    <property type="project" value="UniProtKB-KW"/>
</dbReference>
<evidence type="ECO:0000256" key="3">
    <source>
        <dbReference type="ARBA" id="ARBA00022833"/>
    </source>
</evidence>
<feature type="domain" description="RING-type" evidence="6">
    <location>
        <begin position="269"/>
        <end position="318"/>
    </location>
</feature>
<evidence type="ECO:0000256" key="5">
    <source>
        <dbReference type="SAM" id="Phobius"/>
    </source>
</evidence>
<dbReference type="STRING" id="1611254.A0A2G5U1F5"/>
<keyword evidence="3" id="KW-0862">Zinc</keyword>
<evidence type="ECO:0000313" key="8">
    <source>
        <dbReference type="Proteomes" id="UP000230233"/>
    </source>
</evidence>
<dbReference type="InterPro" id="IPR027370">
    <property type="entry name" value="Znf-RING_euk"/>
</dbReference>
<dbReference type="PANTHER" id="PTHR47156:SF7">
    <property type="entry name" value="RING-TYPE DOMAIN-CONTAINING PROTEIN"/>
    <property type="match status" value="1"/>
</dbReference>
<organism evidence="7 8">
    <name type="scientific">Caenorhabditis nigoni</name>
    <dbReference type="NCBI Taxonomy" id="1611254"/>
    <lineage>
        <taxon>Eukaryota</taxon>
        <taxon>Metazoa</taxon>
        <taxon>Ecdysozoa</taxon>
        <taxon>Nematoda</taxon>
        <taxon>Chromadorea</taxon>
        <taxon>Rhabditida</taxon>
        <taxon>Rhabditina</taxon>
        <taxon>Rhabditomorpha</taxon>
        <taxon>Rhabditoidea</taxon>
        <taxon>Rhabditidae</taxon>
        <taxon>Peloderinae</taxon>
        <taxon>Caenorhabditis</taxon>
    </lineage>
</organism>
<dbReference type="SUPFAM" id="SSF57850">
    <property type="entry name" value="RING/U-box"/>
    <property type="match status" value="1"/>
</dbReference>
<keyword evidence="8" id="KW-1185">Reference proteome</keyword>
<dbReference type="AlphaFoldDB" id="A0A2G5U1F5"/>
<dbReference type="InterPro" id="IPR017907">
    <property type="entry name" value="Znf_RING_CS"/>
</dbReference>
<dbReference type="InterPro" id="IPR013083">
    <property type="entry name" value="Znf_RING/FYVE/PHD"/>
</dbReference>
<dbReference type="InterPro" id="IPR052667">
    <property type="entry name" value="E3_ubiquitin-ligase_RING"/>
</dbReference>
<keyword evidence="5" id="KW-0472">Membrane</keyword>
<evidence type="ECO:0000256" key="1">
    <source>
        <dbReference type="ARBA" id="ARBA00022723"/>
    </source>
</evidence>
<dbReference type="OrthoDB" id="5828209at2759"/>
<evidence type="ECO:0000256" key="4">
    <source>
        <dbReference type="PROSITE-ProRule" id="PRU00175"/>
    </source>
</evidence>
<dbReference type="InterPro" id="IPR001841">
    <property type="entry name" value="Znf_RING"/>
</dbReference>
<feature type="transmembrane region" description="Helical" evidence="5">
    <location>
        <begin position="12"/>
        <end position="33"/>
    </location>
</feature>
<protein>
    <recommendedName>
        <fullName evidence="6">RING-type domain-containing protein</fullName>
    </recommendedName>
</protein>
<feature type="transmembrane region" description="Helical" evidence="5">
    <location>
        <begin position="115"/>
        <end position="134"/>
    </location>
</feature>
<evidence type="ECO:0000259" key="6">
    <source>
        <dbReference type="PROSITE" id="PS50089"/>
    </source>
</evidence>
<gene>
    <name evidence="7" type="primary">Cnig_chr_IV.g13356</name>
    <name evidence="7" type="ORF">B9Z55_013356</name>
</gene>
<keyword evidence="5" id="KW-0812">Transmembrane</keyword>
<sequence length="341" mass="38950">MKEVGKNIKYAHYANLLSTLIVCVMTVVFYNIEPFQWNLFKPFDILLPLTIICFVELMIFIFFLKLMLILYDKEYKTPLARKCKRDLVIGCAGMLLFSIIPYGVFVGFWKTYDELVVCAFFTFNISSVVLYYVFNWRTLSKCRLEGNTKLECTVGSFYIAVFFIALIASSSMGLQRLEAVIFANMLYSLTHSYSLLSLIYVLSGKLTIKVKEVENCHVECGEEIDTIREETIETITKNPSPSAPELTEEHEVVVADSITQKTRSTITQCAICRLQYDENVEKRVPRILVNCGHTICHGCIEYISSHHNQQMIYCPFCQQSTIIGGNIGTMPKNVGILDLIR</sequence>
<name>A0A2G5U1F5_9PELO</name>
<dbReference type="PROSITE" id="PS50089">
    <property type="entry name" value="ZF_RING_2"/>
    <property type="match status" value="1"/>
</dbReference>
<feature type="transmembrane region" description="Helical" evidence="5">
    <location>
        <begin position="45"/>
        <end position="66"/>
    </location>
</feature>
<proteinExistence type="predicted"/>
<dbReference type="Proteomes" id="UP000230233">
    <property type="component" value="Chromosome IV"/>
</dbReference>
<feature type="transmembrane region" description="Helical" evidence="5">
    <location>
        <begin position="87"/>
        <end position="109"/>
    </location>
</feature>
<dbReference type="PROSITE" id="PS00518">
    <property type="entry name" value="ZF_RING_1"/>
    <property type="match status" value="1"/>
</dbReference>
<feature type="transmembrane region" description="Helical" evidence="5">
    <location>
        <begin position="180"/>
        <end position="202"/>
    </location>
</feature>
<dbReference type="EMBL" id="PDUG01000004">
    <property type="protein sequence ID" value="PIC33338.1"/>
    <property type="molecule type" value="Genomic_DNA"/>
</dbReference>
<dbReference type="Gene3D" id="3.30.40.10">
    <property type="entry name" value="Zinc/RING finger domain, C3HC4 (zinc finger)"/>
    <property type="match status" value="1"/>
</dbReference>
<feature type="transmembrane region" description="Helical" evidence="5">
    <location>
        <begin position="155"/>
        <end position="174"/>
    </location>
</feature>